<keyword evidence="9" id="KW-1185">Reference proteome</keyword>
<comment type="caution">
    <text evidence="8">The sequence shown here is derived from an EMBL/GenBank/DDBJ whole genome shotgun (WGS) entry which is preliminary data.</text>
</comment>
<dbReference type="GO" id="GO:0005634">
    <property type="term" value="C:nucleus"/>
    <property type="evidence" value="ECO:0007669"/>
    <property type="project" value="UniProtKB-SubCell"/>
</dbReference>
<evidence type="ECO:0000259" key="7">
    <source>
        <dbReference type="Pfam" id="PF08572"/>
    </source>
</evidence>
<dbReference type="GO" id="GO:0008380">
    <property type="term" value="P:RNA splicing"/>
    <property type="evidence" value="ECO:0007669"/>
    <property type="project" value="UniProtKB-KW"/>
</dbReference>
<dbReference type="InterPro" id="IPR013881">
    <property type="entry name" value="Pre-mRNA_splic_Prp3_dom"/>
</dbReference>
<dbReference type="AlphaFoldDB" id="A0ABD2KC77"/>
<dbReference type="Pfam" id="PF08572">
    <property type="entry name" value="PRP3"/>
    <property type="match status" value="1"/>
</dbReference>
<evidence type="ECO:0000256" key="2">
    <source>
        <dbReference type="ARBA" id="ARBA00022664"/>
    </source>
</evidence>
<dbReference type="Pfam" id="PF06544">
    <property type="entry name" value="Prp3_C"/>
    <property type="match status" value="1"/>
</dbReference>
<sequence length="556" mass="63659">MSEIRKTTFIFLPPEKCRRQFQGVLPRLRWQKKVKSKELIYEARMKIQERLKELGFPVQNTTVKGPSGSERFRETVLKPEEASAFTQLHMEKIKRLNEARSRAAKGLSTLNLKTPSLGPVRQSLEKADSSTIELKKSAASPHGQQIEPDSSTSAAHNQQEFLDPRIYIKPAARQKRHFEFKLPGEYETLAKIQRSKARLERLQSEIEKAAKQTGISSAVKLAIVTPSGLPETSTDEYIPLVEWWDEVVLGNNCKDYNEMPSQELAPVEHYADSVTDLVEHPIQLKPPDEPLQPQYIKASLTKKERKKLRRQNRREALKERAEKIRLGLEKPPDPKLKISNLMRVLGTDAIQDPTKMEAKVRKQMAERAQKHVEDNKNRKLTREEKAAKAIRKIGEDTTLAVHVTVFKTKSLANPAKKFKVMMNAKQLQMTGVVIVLEDINVVVMEGGLKQQKFFKNLMLNRIRWSAEIAGQKHDRRATHNRANEMGEGTEDGAAEEKRNECVLIWEGVVQKRAFTGEPRFTPVTNHKQARELLEKYGVPHYWDLCYSTTVLLNDET</sequence>
<comment type="subcellular location">
    <subcellularLocation>
        <location evidence="1">Nucleus</location>
    </subcellularLocation>
</comment>
<feature type="domain" description="Pre-mRNA-splicing factor 3" evidence="7">
    <location>
        <begin position="160"/>
        <end position="381"/>
    </location>
</feature>
<feature type="region of interest" description="Disordered" evidence="5">
    <location>
        <begin position="473"/>
        <end position="493"/>
    </location>
</feature>
<protein>
    <submittedName>
        <fullName evidence="8">Uncharacterized protein</fullName>
    </submittedName>
</protein>
<name>A0ABD2KC77_HETSC</name>
<organism evidence="8 9">
    <name type="scientific">Heterodera schachtii</name>
    <name type="common">Sugarbeet cyst nematode worm</name>
    <name type="synonym">Tylenchus schachtii</name>
    <dbReference type="NCBI Taxonomy" id="97005"/>
    <lineage>
        <taxon>Eukaryota</taxon>
        <taxon>Metazoa</taxon>
        <taxon>Ecdysozoa</taxon>
        <taxon>Nematoda</taxon>
        <taxon>Chromadorea</taxon>
        <taxon>Rhabditida</taxon>
        <taxon>Tylenchina</taxon>
        <taxon>Tylenchomorpha</taxon>
        <taxon>Tylenchoidea</taxon>
        <taxon>Heteroderidae</taxon>
        <taxon>Heteroderinae</taxon>
        <taxon>Heterodera</taxon>
    </lineage>
</organism>
<reference evidence="8 9" key="1">
    <citation type="submission" date="2024-10" db="EMBL/GenBank/DDBJ databases">
        <authorList>
            <person name="Kim D."/>
        </authorList>
    </citation>
    <scope>NUCLEOTIDE SEQUENCE [LARGE SCALE GENOMIC DNA]</scope>
    <source>
        <strain evidence="8">Taebaek</strain>
    </source>
</reference>
<dbReference type="PANTHER" id="PTHR14212:SF0">
    <property type="entry name" value="U4_U6 SMALL NUCLEAR RIBONUCLEOPROTEIN PRP3"/>
    <property type="match status" value="1"/>
</dbReference>
<evidence type="ECO:0000259" key="6">
    <source>
        <dbReference type="Pfam" id="PF06544"/>
    </source>
</evidence>
<dbReference type="Proteomes" id="UP001620645">
    <property type="component" value="Unassembled WGS sequence"/>
</dbReference>
<evidence type="ECO:0000256" key="3">
    <source>
        <dbReference type="ARBA" id="ARBA00023187"/>
    </source>
</evidence>
<dbReference type="InterPro" id="IPR027104">
    <property type="entry name" value="Prp3"/>
</dbReference>
<evidence type="ECO:0000313" key="9">
    <source>
        <dbReference type="Proteomes" id="UP001620645"/>
    </source>
</evidence>
<evidence type="ECO:0000256" key="5">
    <source>
        <dbReference type="SAM" id="MobiDB-lite"/>
    </source>
</evidence>
<evidence type="ECO:0000256" key="1">
    <source>
        <dbReference type="ARBA" id="ARBA00004123"/>
    </source>
</evidence>
<dbReference type="PANTHER" id="PTHR14212">
    <property type="entry name" value="U4/U6-ASSOCIATED RNA SPLICING FACTOR-RELATED"/>
    <property type="match status" value="1"/>
</dbReference>
<evidence type="ECO:0000256" key="4">
    <source>
        <dbReference type="ARBA" id="ARBA00023242"/>
    </source>
</evidence>
<gene>
    <name evidence="8" type="ORF">niasHS_000715</name>
</gene>
<feature type="region of interest" description="Disordered" evidence="5">
    <location>
        <begin position="114"/>
        <end position="156"/>
    </location>
</feature>
<dbReference type="InterPro" id="IPR010541">
    <property type="entry name" value="Prp3_C"/>
</dbReference>
<keyword evidence="3" id="KW-0508">mRNA splicing</keyword>
<evidence type="ECO:0000313" key="8">
    <source>
        <dbReference type="EMBL" id="KAL3100104.1"/>
    </source>
</evidence>
<keyword evidence="2" id="KW-0507">mRNA processing</keyword>
<proteinExistence type="predicted"/>
<feature type="compositionally biased region" description="Basic and acidic residues" evidence="5">
    <location>
        <begin position="123"/>
        <end position="136"/>
    </location>
</feature>
<feature type="compositionally biased region" description="Polar residues" evidence="5">
    <location>
        <begin position="147"/>
        <end position="156"/>
    </location>
</feature>
<accession>A0ABD2KC77</accession>
<keyword evidence="4" id="KW-0539">Nucleus</keyword>
<dbReference type="CDD" id="cd24162">
    <property type="entry name" value="Prp3_C"/>
    <property type="match status" value="1"/>
</dbReference>
<dbReference type="GO" id="GO:0006397">
    <property type="term" value="P:mRNA processing"/>
    <property type="evidence" value="ECO:0007669"/>
    <property type="project" value="UniProtKB-KW"/>
</dbReference>
<dbReference type="EMBL" id="JBICCN010000036">
    <property type="protein sequence ID" value="KAL3100104.1"/>
    <property type="molecule type" value="Genomic_DNA"/>
</dbReference>
<feature type="domain" description="Small nuclear ribonucleoprotein Prp3 C-terminal" evidence="6">
    <location>
        <begin position="405"/>
        <end position="544"/>
    </location>
</feature>